<dbReference type="AlphaFoldDB" id="A0AA40B0W9"/>
<evidence type="ECO:0000313" key="2">
    <source>
        <dbReference type="EMBL" id="KAK0725636.1"/>
    </source>
</evidence>
<gene>
    <name evidence="2" type="ORF">B0H67DRAFT_136551</name>
</gene>
<accession>A0AA40B0W9</accession>
<comment type="caution">
    <text evidence="2">The sequence shown here is derived from an EMBL/GenBank/DDBJ whole genome shotgun (WGS) entry which is preliminary data.</text>
</comment>
<evidence type="ECO:0000313" key="3">
    <source>
        <dbReference type="Proteomes" id="UP001172102"/>
    </source>
</evidence>
<proteinExistence type="predicted"/>
<dbReference type="EMBL" id="JAUKUA010000002">
    <property type="protein sequence ID" value="KAK0725636.1"/>
    <property type="molecule type" value="Genomic_DNA"/>
</dbReference>
<dbReference type="Proteomes" id="UP001172102">
    <property type="component" value="Unassembled WGS sequence"/>
</dbReference>
<reference evidence="2" key="1">
    <citation type="submission" date="2023-06" db="EMBL/GenBank/DDBJ databases">
        <title>Genome-scale phylogeny and comparative genomics of the fungal order Sordariales.</title>
        <authorList>
            <consortium name="Lawrence Berkeley National Laboratory"/>
            <person name="Hensen N."/>
            <person name="Bonometti L."/>
            <person name="Westerberg I."/>
            <person name="Brannstrom I.O."/>
            <person name="Guillou S."/>
            <person name="Cros-Aarteil S."/>
            <person name="Calhoun S."/>
            <person name="Haridas S."/>
            <person name="Kuo A."/>
            <person name="Mondo S."/>
            <person name="Pangilinan J."/>
            <person name="Riley R."/>
            <person name="Labutti K."/>
            <person name="Andreopoulos B."/>
            <person name="Lipzen A."/>
            <person name="Chen C."/>
            <person name="Yanf M."/>
            <person name="Daum C."/>
            <person name="Ng V."/>
            <person name="Clum A."/>
            <person name="Steindorff A."/>
            <person name="Ohm R."/>
            <person name="Martin F."/>
            <person name="Silar P."/>
            <person name="Natvig D."/>
            <person name="Lalanne C."/>
            <person name="Gautier V."/>
            <person name="Ament-Velasquez S.L."/>
            <person name="Kruys A."/>
            <person name="Hutchinson M.I."/>
            <person name="Powell A.J."/>
            <person name="Barry K."/>
            <person name="Miller A.N."/>
            <person name="Grigoriev I.V."/>
            <person name="Debuchy R."/>
            <person name="Gladieux P."/>
            <person name="Thoren M.H."/>
            <person name="Johannesson H."/>
        </authorList>
    </citation>
    <scope>NUCLEOTIDE SEQUENCE</scope>
    <source>
        <strain evidence="2">SMH4607-1</strain>
    </source>
</reference>
<feature type="compositionally biased region" description="Polar residues" evidence="1">
    <location>
        <begin position="121"/>
        <end position="132"/>
    </location>
</feature>
<organism evidence="2 3">
    <name type="scientific">Lasiosphaeris hirsuta</name>
    <dbReference type="NCBI Taxonomy" id="260670"/>
    <lineage>
        <taxon>Eukaryota</taxon>
        <taxon>Fungi</taxon>
        <taxon>Dikarya</taxon>
        <taxon>Ascomycota</taxon>
        <taxon>Pezizomycotina</taxon>
        <taxon>Sordariomycetes</taxon>
        <taxon>Sordariomycetidae</taxon>
        <taxon>Sordariales</taxon>
        <taxon>Lasiosphaeriaceae</taxon>
        <taxon>Lasiosphaeris</taxon>
    </lineage>
</organism>
<sequence length="139" mass="16113">MDTPKSALLNSPELSKILDSPMDYYNHQFRNSSHRQQGKSKQADFAFVHQRAEQERQCAESEYQRAEHANQVIAVLVNKVQQHLDARVVNVVLGLERAGRFRTMLRVSDRMSWDQSDLDQTDGTRPRIQQDQMPDENSD</sequence>
<evidence type="ECO:0000256" key="1">
    <source>
        <dbReference type="SAM" id="MobiDB-lite"/>
    </source>
</evidence>
<feature type="region of interest" description="Disordered" evidence="1">
    <location>
        <begin position="112"/>
        <end position="139"/>
    </location>
</feature>
<name>A0AA40B0W9_9PEZI</name>
<keyword evidence="3" id="KW-1185">Reference proteome</keyword>
<protein>
    <submittedName>
        <fullName evidence="2">Uncharacterized protein</fullName>
    </submittedName>
</protein>